<gene>
    <name evidence="1" type="ORF">ASNO1_08820</name>
</gene>
<comment type="caution">
    <text evidence="1">The sequence shown here is derived from an EMBL/GenBank/DDBJ whole genome shotgun (WGS) entry which is preliminary data.</text>
</comment>
<evidence type="ECO:0000313" key="1">
    <source>
        <dbReference type="EMBL" id="GMU04630.1"/>
    </source>
</evidence>
<proteinExistence type="predicted"/>
<protein>
    <submittedName>
        <fullName evidence="1">Uncharacterized protein</fullName>
    </submittedName>
</protein>
<keyword evidence="2" id="KW-1185">Reference proteome</keyword>
<name>A0ABQ6QKT7_9BACT</name>
<organism evidence="1 2">
    <name type="scientific">Corallococcus caeni</name>
    <dbReference type="NCBI Taxonomy" id="3082388"/>
    <lineage>
        <taxon>Bacteria</taxon>
        <taxon>Pseudomonadati</taxon>
        <taxon>Myxococcota</taxon>
        <taxon>Myxococcia</taxon>
        <taxon>Myxococcales</taxon>
        <taxon>Cystobacterineae</taxon>
        <taxon>Myxococcaceae</taxon>
        <taxon>Corallococcus</taxon>
    </lineage>
</organism>
<sequence>MPSHRDWREPRPVALADDASPEALLALAEHLLEHGEERRALGERADRVYREHFTLEHTVTHLPRRMESPHE</sequence>
<dbReference type="RefSeq" id="WP_338274721.1">
    <property type="nucleotide sequence ID" value="NZ_BTTX01000001.1"/>
</dbReference>
<accession>A0ABQ6QKT7</accession>
<evidence type="ECO:0000313" key="2">
    <source>
        <dbReference type="Proteomes" id="UP001342631"/>
    </source>
</evidence>
<dbReference type="Proteomes" id="UP001342631">
    <property type="component" value="Unassembled WGS sequence"/>
</dbReference>
<reference evidence="1 2" key="1">
    <citation type="journal article" date="2024" name="Arch. Microbiol.">
        <title>Corallococcus caeni sp. nov., a novel myxobacterium isolated from activated sludge.</title>
        <authorList>
            <person name="Tomita S."/>
            <person name="Nakai R."/>
            <person name="Kuroda K."/>
            <person name="Kurashita H."/>
            <person name="Hatamoto M."/>
            <person name="Yamaguchi T."/>
            <person name="Narihiro T."/>
        </authorList>
    </citation>
    <scope>NUCLEOTIDE SEQUENCE [LARGE SCALE GENOMIC DNA]</scope>
    <source>
        <strain evidence="1 2">NO1</strain>
    </source>
</reference>
<dbReference type="EMBL" id="BTTX01000001">
    <property type="protein sequence ID" value="GMU04630.1"/>
    <property type="molecule type" value="Genomic_DNA"/>
</dbReference>